<dbReference type="SUPFAM" id="SSF103506">
    <property type="entry name" value="Mitochondrial carrier"/>
    <property type="match status" value="1"/>
</dbReference>
<comment type="subcellular location">
    <subcellularLocation>
        <location evidence="1">Mitochondrion membrane</location>
        <topology evidence="1">Multi-pass membrane protein</topology>
    </subcellularLocation>
</comment>
<evidence type="ECO:0000256" key="5">
    <source>
        <dbReference type="ARBA" id="ARBA00022737"/>
    </source>
</evidence>
<evidence type="ECO:0000256" key="9">
    <source>
        <dbReference type="PROSITE-ProRule" id="PRU00282"/>
    </source>
</evidence>
<feature type="repeat" description="Solcar" evidence="9">
    <location>
        <begin position="154"/>
        <end position="253"/>
    </location>
</feature>
<evidence type="ECO:0000313" key="12">
    <source>
        <dbReference type="EMBL" id="CAG8434653.1"/>
    </source>
</evidence>
<evidence type="ECO:0000256" key="10">
    <source>
        <dbReference type="RuleBase" id="RU000488"/>
    </source>
</evidence>
<evidence type="ECO:0000256" key="6">
    <source>
        <dbReference type="ARBA" id="ARBA00022989"/>
    </source>
</evidence>
<name>A0A9N8UYK3_9GLOM</name>
<accession>A0A9N8UYK3</accession>
<evidence type="ECO:0000313" key="13">
    <source>
        <dbReference type="Proteomes" id="UP000789831"/>
    </source>
</evidence>
<keyword evidence="6" id="KW-1133">Transmembrane helix</keyword>
<dbReference type="Pfam" id="PF00153">
    <property type="entry name" value="Mito_carr"/>
    <property type="match status" value="3"/>
</dbReference>
<protein>
    <submittedName>
        <fullName evidence="12">12376_t:CDS:1</fullName>
    </submittedName>
</protein>
<dbReference type="Proteomes" id="UP000789831">
    <property type="component" value="Unassembled WGS sequence"/>
</dbReference>
<feature type="compositionally biased region" description="Polar residues" evidence="11">
    <location>
        <begin position="1"/>
        <end position="17"/>
    </location>
</feature>
<evidence type="ECO:0000256" key="2">
    <source>
        <dbReference type="ARBA" id="ARBA00006375"/>
    </source>
</evidence>
<dbReference type="PROSITE" id="PS50920">
    <property type="entry name" value="SOLCAR"/>
    <property type="match status" value="3"/>
</dbReference>
<comment type="similarity">
    <text evidence="2 10">Belongs to the mitochondrial carrier (TC 2.A.29) family.</text>
</comment>
<evidence type="ECO:0000256" key="1">
    <source>
        <dbReference type="ARBA" id="ARBA00004225"/>
    </source>
</evidence>
<keyword evidence="5" id="KW-0677">Repeat</keyword>
<keyword evidence="4 9" id="KW-0812">Transmembrane</keyword>
<dbReference type="PANTHER" id="PTHR45624:SF31">
    <property type="entry name" value="MITOCHONDRIAL ORNITHINE TRANSPORTER 1"/>
    <property type="match status" value="1"/>
</dbReference>
<feature type="repeat" description="Solcar" evidence="9">
    <location>
        <begin position="277"/>
        <end position="360"/>
    </location>
</feature>
<comment type="caution">
    <text evidence="12">The sequence shown here is derived from an EMBL/GenBank/DDBJ whole genome shotgun (WGS) entry which is preliminary data.</text>
</comment>
<dbReference type="GO" id="GO:0000064">
    <property type="term" value="F:L-ornithine transmembrane transporter activity"/>
    <property type="evidence" value="ECO:0007669"/>
    <property type="project" value="TreeGrafter"/>
</dbReference>
<gene>
    <name evidence="12" type="ORF">AGERDE_LOCUS391</name>
</gene>
<keyword evidence="13" id="KW-1185">Reference proteome</keyword>
<dbReference type="InterPro" id="IPR050567">
    <property type="entry name" value="Mitochondrial_Carrier"/>
</dbReference>
<dbReference type="PANTHER" id="PTHR45624">
    <property type="entry name" value="MITOCHONDRIAL BASIC AMINO ACIDS TRANSPORTER-RELATED"/>
    <property type="match status" value="1"/>
</dbReference>
<dbReference type="AlphaFoldDB" id="A0A9N8UYK3"/>
<evidence type="ECO:0000256" key="8">
    <source>
        <dbReference type="ARBA" id="ARBA00023136"/>
    </source>
</evidence>
<sequence length="360" mass="40212">MSIEYTSTEQKVSSTLPSLDITRQEPKLDSSLSSSTTTQHAQNKRDQGLKNVVVGSISGMTGKIVEYPFDTVKVRLQSQPIPFKGPLDCFRQTYRNEGFLGFYKGLSAPMLGAMIENAVIFASYNQIQMMIREYKTPKHEHHLIYEMDLEKSPLELRELFFAGAIAGTLASFLLTPIELIKCKLQNLISAALKTKTLAQTTNPPKFTGPISVIRHTLEEKGISGFFRGTLATMLRETIGCGFWFGTYEYVSQFFIRHKQSKLSGPIHNDVVITKSDLNPLHLMTAGALAGIGYNVSSFPADSIKSVMQTEEEMNKIKRTFFQVGKDIYKEHGIPGFYRGCGMTALRAAPSNAIIFMTYVR</sequence>
<dbReference type="GO" id="GO:0031966">
    <property type="term" value="C:mitochondrial membrane"/>
    <property type="evidence" value="ECO:0007669"/>
    <property type="project" value="UniProtKB-SubCell"/>
</dbReference>
<evidence type="ECO:0000256" key="4">
    <source>
        <dbReference type="ARBA" id="ARBA00022692"/>
    </source>
</evidence>
<dbReference type="OrthoDB" id="2139348at2759"/>
<evidence type="ECO:0000256" key="7">
    <source>
        <dbReference type="ARBA" id="ARBA00023128"/>
    </source>
</evidence>
<proteinExistence type="inferred from homology"/>
<keyword evidence="3 10" id="KW-0813">Transport</keyword>
<dbReference type="EMBL" id="CAJVPL010000019">
    <property type="protein sequence ID" value="CAG8434653.1"/>
    <property type="molecule type" value="Genomic_DNA"/>
</dbReference>
<dbReference type="InterPro" id="IPR018108">
    <property type="entry name" value="MCP_transmembrane"/>
</dbReference>
<feature type="repeat" description="Solcar" evidence="9">
    <location>
        <begin position="46"/>
        <end position="130"/>
    </location>
</feature>
<evidence type="ECO:0000256" key="11">
    <source>
        <dbReference type="SAM" id="MobiDB-lite"/>
    </source>
</evidence>
<feature type="region of interest" description="Disordered" evidence="11">
    <location>
        <begin position="1"/>
        <end position="46"/>
    </location>
</feature>
<dbReference type="GO" id="GO:1990575">
    <property type="term" value="P:mitochondrial L-ornithine transmembrane transport"/>
    <property type="evidence" value="ECO:0007669"/>
    <property type="project" value="TreeGrafter"/>
</dbReference>
<dbReference type="Gene3D" id="1.50.40.10">
    <property type="entry name" value="Mitochondrial carrier domain"/>
    <property type="match status" value="1"/>
</dbReference>
<reference evidence="12" key="1">
    <citation type="submission" date="2021-06" db="EMBL/GenBank/DDBJ databases">
        <authorList>
            <person name="Kallberg Y."/>
            <person name="Tangrot J."/>
            <person name="Rosling A."/>
        </authorList>
    </citation>
    <scope>NUCLEOTIDE SEQUENCE</scope>
    <source>
        <strain evidence="12">MT106</strain>
    </source>
</reference>
<keyword evidence="7" id="KW-0496">Mitochondrion</keyword>
<evidence type="ECO:0000256" key="3">
    <source>
        <dbReference type="ARBA" id="ARBA00022448"/>
    </source>
</evidence>
<keyword evidence="8 9" id="KW-0472">Membrane</keyword>
<dbReference type="InterPro" id="IPR023395">
    <property type="entry name" value="MCP_dom_sf"/>
</dbReference>
<organism evidence="12 13">
    <name type="scientific">Ambispora gerdemannii</name>
    <dbReference type="NCBI Taxonomy" id="144530"/>
    <lineage>
        <taxon>Eukaryota</taxon>
        <taxon>Fungi</taxon>
        <taxon>Fungi incertae sedis</taxon>
        <taxon>Mucoromycota</taxon>
        <taxon>Glomeromycotina</taxon>
        <taxon>Glomeromycetes</taxon>
        <taxon>Archaeosporales</taxon>
        <taxon>Ambisporaceae</taxon>
        <taxon>Ambispora</taxon>
    </lineage>
</organism>